<dbReference type="PROSITE" id="PS50157">
    <property type="entry name" value="ZINC_FINGER_C2H2_2"/>
    <property type="match status" value="4"/>
</dbReference>
<evidence type="ECO:0000256" key="3">
    <source>
        <dbReference type="ARBA" id="ARBA00022737"/>
    </source>
</evidence>
<protein>
    <recommendedName>
        <fullName evidence="9">C2H2-type domain-containing protein</fullName>
    </recommendedName>
</protein>
<dbReference type="Gene3D" id="3.30.160.60">
    <property type="entry name" value="Classic Zinc Finger"/>
    <property type="match status" value="4"/>
</dbReference>
<evidence type="ECO:0000256" key="6">
    <source>
        <dbReference type="ARBA" id="ARBA00023242"/>
    </source>
</evidence>
<reference evidence="10" key="3">
    <citation type="submission" date="2025-09" db="UniProtKB">
        <authorList>
            <consortium name="Ensembl"/>
        </authorList>
    </citation>
    <scope>IDENTIFICATION</scope>
</reference>
<keyword evidence="3" id="KW-0677">Repeat</keyword>
<dbReference type="InterPro" id="IPR036236">
    <property type="entry name" value="Znf_C2H2_sf"/>
</dbReference>
<dbReference type="GO" id="GO:0000978">
    <property type="term" value="F:RNA polymerase II cis-regulatory region sequence-specific DNA binding"/>
    <property type="evidence" value="ECO:0007669"/>
    <property type="project" value="TreeGrafter"/>
</dbReference>
<dbReference type="Ensembl" id="ENSONIT00000061639.1">
    <property type="protein sequence ID" value="ENSONIP00000079012.1"/>
    <property type="gene ID" value="ENSONIG00000037118.1"/>
</dbReference>
<dbReference type="GO" id="GO:0008270">
    <property type="term" value="F:zinc ion binding"/>
    <property type="evidence" value="ECO:0007669"/>
    <property type="project" value="UniProtKB-KW"/>
</dbReference>
<dbReference type="InParanoid" id="A0A669F2L3"/>
<feature type="compositionally biased region" description="Polar residues" evidence="8">
    <location>
        <begin position="55"/>
        <end position="68"/>
    </location>
</feature>
<feature type="domain" description="C2H2-type" evidence="9">
    <location>
        <begin position="139"/>
        <end position="166"/>
    </location>
</feature>
<name>A0A669F2L3_ORENI</name>
<reference evidence="11" key="1">
    <citation type="submission" date="2012-01" db="EMBL/GenBank/DDBJ databases">
        <title>The Genome Sequence of Oreochromis niloticus (Nile Tilapia).</title>
        <authorList>
            <consortium name="Broad Institute Genome Assembly Team"/>
            <consortium name="Broad Institute Sequencing Platform"/>
            <person name="Di Palma F."/>
            <person name="Johnson J."/>
            <person name="Lander E.S."/>
            <person name="Lindblad-Toh K."/>
        </authorList>
    </citation>
    <scope>NUCLEOTIDE SEQUENCE [LARGE SCALE GENOMIC DNA]</scope>
</reference>
<reference evidence="10" key="2">
    <citation type="submission" date="2025-08" db="UniProtKB">
        <authorList>
            <consortium name="Ensembl"/>
        </authorList>
    </citation>
    <scope>IDENTIFICATION</scope>
</reference>
<dbReference type="GO" id="GO:0005634">
    <property type="term" value="C:nucleus"/>
    <property type="evidence" value="ECO:0007669"/>
    <property type="project" value="UniProtKB-SubCell"/>
</dbReference>
<accession>A0A669F2L3</accession>
<evidence type="ECO:0000313" key="10">
    <source>
        <dbReference type="Ensembl" id="ENSONIP00000079012.1"/>
    </source>
</evidence>
<dbReference type="PANTHER" id="PTHR23226:SF416">
    <property type="entry name" value="FI01424P"/>
    <property type="match status" value="1"/>
</dbReference>
<keyword evidence="4 7" id="KW-0863">Zinc-finger</keyword>
<feature type="domain" description="C2H2-type" evidence="9">
    <location>
        <begin position="195"/>
        <end position="222"/>
    </location>
</feature>
<proteinExistence type="predicted"/>
<keyword evidence="6" id="KW-0539">Nucleus</keyword>
<comment type="subcellular location">
    <subcellularLocation>
        <location evidence="1">Nucleus</location>
    </subcellularLocation>
</comment>
<evidence type="ECO:0000256" key="8">
    <source>
        <dbReference type="SAM" id="MobiDB-lite"/>
    </source>
</evidence>
<evidence type="ECO:0000256" key="5">
    <source>
        <dbReference type="ARBA" id="ARBA00022833"/>
    </source>
</evidence>
<dbReference type="OMA" id="IMNTEPE"/>
<keyword evidence="2" id="KW-0479">Metal-binding</keyword>
<keyword evidence="11" id="KW-1185">Reference proteome</keyword>
<dbReference type="Pfam" id="PF00096">
    <property type="entry name" value="zf-C2H2"/>
    <property type="match status" value="3"/>
</dbReference>
<dbReference type="AlphaFoldDB" id="A0A669F2L3"/>
<dbReference type="FunFam" id="3.30.160.60:FF:001498">
    <property type="entry name" value="Zinc finger protein 404"/>
    <property type="match status" value="1"/>
</dbReference>
<organism evidence="10 11">
    <name type="scientific">Oreochromis niloticus</name>
    <name type="common">Nile tilapia</name>
    <name type="synonym">Tilapia nilotica</name>
    <dbReference type="NCBI Taxonomy" id="8128"/>
    <lineage>
        <taxon>Eukaryota</taxon>
        <taxon>Metazoa</taxon>
        <taxon>Chordata</taxon>
        <taxon>Craniata</taxon>
        <taxon>Vertebrata</taxon>
        <taxon>Euteleostomi</taxon>
        <taxon>Actinopterygii</taxon>
        <taxon>Neopterygii</taxon>
        <taxon>Teleostei</taxon>
        <taxon>Neoteleostei</taxon>
        <taxon>Acanthomorphata</taxon>
        <taxon>Ovalentaria</taxon>
        <taxon>Cichlomorphae</taxon>
        <taxon>Cichliformes</taxon>
        <taxon>Cichlidae</taxon>
        <taxon>African cichlids</taxon>
        <taxon>Pseudocrenilabrinae</taxon>
        <taxon>Oreochromini</taxon>
        <taxon>Oreochromis</taxon>
    </lineage>
</organism>
<evidence type="ECO:0000313" key="11">
    <source>
        <dbReference type="Proteomes" id="UP000005207"/>
    </source>
</evidence>
<dbReference type="PROSITE" id="PS00028">
    <property type="entry name" value="ZINC_FINGER_C2H2_1"/>
    <property type="match status" value="4"/>
</dbReference>
<feature type="compositionally biased region" description="Basic and acidic residues" evidence="8">
    <location>
        <begin position="91"/>
        <end position="100"/>
    </location>
</feature>
<feature type="domain" description="C2H2-type" evidence="9">
    <location>
        <begin position="167"/>
        <end position="194"/>
    </location>
</feature>
<dbReference type="FunFam" id="3.30.160.60:FF:000512">
    <property type="entry name" value="zinc finger protein 197 isoform X1"/>
    <property type="match status" value="1"/>
</dbReference>
<evidence type="ECO:0000256" key="2">
    <source>
        <dbReference type="ARBA" id="ARBA00022723"/>
    </source>
</evidence>
<feature type="region of interest" description="Disordered" evidence="8">
    <location>
        <begin position="49"/>
        <end position="132"/>
    </location>
</feature>
<dbReference type="GeneTree" id="ENSGT01150000286939"/>
<dbReference type="FunFam" id="3.30.160.60:FF:000690">
    <property type="entry name" value="Zinc finger protein 354C"/>
    <property type="match status" value="1"/>
</dbReference>
<feature type="compositionally biased region" description="Basic and acidic residues" evidence="8">
    <location>
        <begin position="108"/>
        <end position="120"/>
    </location>
</feature>
<dbReference type="SMART" id="SM00355">
    <property type="entry name" value="ZnF_C2H2"/>
    <property type="match status" value="4"/>
</dbReference>
<feature type="domain" description="C2H2-type" evidence="9">
    <location>
        <begin position="223"/>
        <end position="250"/>
    </location>
</feature>
<keyword evidence="5" id="KW-0862">Zinc</keyword>
<dbReference type="InterPro" id="IPR013087">
    <property type="entry name" value="Znf_C2H2_type"/>
</dbReference>
<dbReference type="Proteomes" id="UP000005207">
    <property type="component" value="Linkage group LG3"/>
</dbReference>
<sequence>MNLSHLYTLNFTGISLRHAHYVDTCRSVNVFLSFCPFVLSDLQQQDVSEKDEVLTDQQVCNQERNTILDQEDPEPPRIKEEQEDDTFMETRSYEESDHSEQLLSHSSPEGESRDHDENGHVESGSTRNTELKKRRHRKRKCETCGKTFRHKFELTIHLRVHTGEKPYTCNTCGKRFSHSSALRRHSRIHTGEKPYSCSTCGKKFIQKSILDCHERIHTGEKPYSCSTCGKRFTRKSLLNCHTRTHKGEKLHSRSTCGS</sequence>
<dbReference type="FunFam" id="3.30.160.60:FF:000352">
    <property type="entry name" value="zinc finger protein 3 homolog"/>
    <property type="match status" value="1"/>
</dbReference>
<dbReference type="PANTHER" id="PTHR23226">
    <property type="entry name" value="ZINC FINGER AND SCAN DOMAIN-CONTAINING"/>
    <property type="match status" value="1"/>
</dbReference>
<dbReference type="SUPFAM" id="SSF57667">
    <property type="entry name" value="beta-beta-alpha zinc fingers"/>
    <property type="match status" value="2"/>
</dbReference>
<dbReference type="GO" id="GO:0000981">
    <property type="term" value="F:DNA-binding transcription factor activity, RNA polymerase II-specific"/>
    <property type="evidence" value="ECO:0007669"/>
    <property type="project" value="TreeGrafter"/>
</dbReference>
<evidence type="ECO:0000256" key="1">
    <source>
        <dbReference type="ARBA" id="ARBA00004123"/>
    </source>
</evidence>
<evidence type="ECO:0000256" key="7">
    <source>
        <dbReference type="PROSITE-ProRule" id="PRU00042"/>
    </source>
</evidence>
<evidence type="ECO:0000256" key="4">
    <source>
        <dbReference type="ARBA" id="ARBA00022771"/>
    </source>
</evidence>
<evidence type="ECO:0000259" key="9">
    <source>
        <dbReference type="PROSITE" id="PS50157"/>
    </source>
</evidence>